<feature type="binding site" evidence="2">
    <location>
        <position position="444"/>
    </location>
    <ligand>
        <name>Mg(2+)</name>
        <dbReference type="ChEBI" id="CHEBI:18420"/>
    </ligand>
</feature>
<proteinExistence type="predicted"/>
<keyword evidence="2" id="KW-0460">Magnesium</keyword>
<dbReference type="CDD" id="cd16841">
    <property type="entry name" value="RraA_family"/>
    <property type="match status" value="1"/>
</dbReference>
<evidence type="ECO:0000256" key="2">
    <source>
        <dbReference type="PIRSR" id="PIRSR605493-1"/>
    </source>
</evidence>
<dbReference type="GO" id="GO:0046872">
    <property type="term" value="F:metal ion binding"/>
    <property type="evidence" value="ECO:0007669"/>
    <property type="project" value="UniProtKB-KW"/>
</dbReference>
<dbReference type="STRING" id="993073.AS029_03070"/>
<name>A0A1G6GZE0_9MICO</name>
<dbReference type="SUPFAM" id="SSF89562">
    <property type="entry name" value="RraA-like"/>
    <property type="match status" value="1"/>
</dbReference>
<dbReference type="NCBIfam" id="NF006093">
    <property type="entry name" value="PRK08245.1"/>
    <property type="match status" value="1"/>
</dbReference>
<dbReference type="InterPro" id="IPR036663">
    <property type="entry name" value="Fumarylacetoacetase_C_sf"/>
</dbReference>
<dbReference type="Gene3D" id="3.90.850.10">
    <property type="entry name" value="Fumarylacetoacetase-like, C-terminal domain"/>
    <property type="match status" value="1"/>
</dbReference>
<organism evidence="5 6">
    <name type="scientific">Microbacterium enclense</name>
    <dbReference type="NCBI Taxonomy" id="993073"/>
    <lineage>
        <taxon>Bacteria</taxon>
        <taxon>Bacillati</taxon>
        <taxon>Actinomycetota</taxon>
        <taxon>Actinomycetes</taxon>
        <taxon>Micrococcales</taxon>
        <taxon>Microbacteriaceae</taxon>
        <taxon>Microbacterium</taxon>
    </lineage>
</organism>
<evidence type="ECO:0000256" key="1">
    <source>
        <dbReference type="ARBA" id="ARBA00022723"/>
    </source>
</evidence>
<feature type="binding site" evidence="2">
    <location>
        <begin position="421"/>
        <end position="424"/>
    </location>
    <ligand>
        <name>substrate</name>
    </ligand>
</feature>
<dbReference type="InterPro" id="IPR011234">
    <property type="entry name" value="Fumarylacetoacetase-like_C"/>
</dbReference>
<sequence>MTDTDPRFAALGARPGKIVAVHLSYASRADQRGRRPAAPSYFFKPSSSLAASGSEIVRPAGTELLAFEGEIALVIGEPARWVTPDAAWSHVASITAANDFGLYDLRANDKGSNVRSKGGDGYTPLGPALLDARAVDPANLRLRTWVDGDLVQDDTTAGLIFSLAQIVADLSQHFTLETGDVVLTGTPAGSSVVTPGQTVEVQVDAGSLSTGRLRTTVVQGERALDAAIGSLPAVDDTQRTEAWGSAEAAAAAAATRTGDVTETGQNPADQPVPAASPVLVTDTGAPHTAPRTGDVAETGQNSADHPVSVASPVLVTDAETPASALSPALRAKLERIPVAALSGQLRKRGLNDVTIDGVRPLTPGSRFVGTARTLRFVPHREDLFASHGGGQNAQKRAFDAVGEGEVIVIEARGETGSGTLGDILAIRAHARGAAAIVTDGGVRDAEAVAAVGIPVFTAGPHPAVLGRRHVPWQTDVAVGCGGTTVEPGDILVGDGDGVIVIPPALADEVADAALAQEEEDAWIAGQVASGHPIEGLFPMNAEWRARFDSERNA</sequence>
<comment type="cofactor">
    <cofactor evidence="2">
        <name>Mg(2+)</name>
        <dbReference type="ChEBI" id="CHEBI:18420"/>
    </cofactor>
</comment>
<dbReference type="PANTHER" id="PTHR11820">
    <property type="entry name" value="ACYLPYRUVASE"/>
    <property type="match status" value="1"/>
</dbReference>
<evidence type="ECO:0000313" key="6">
    <source>
        <dbReference type="Proteomes" id="UP000183203"/>
    </source>
</evidence>
<dbReference type="GO" id="GO:0003824">
    <property type="term" value="F:catalytic activity"/>
    <property type="evidence" value="ECO:0007669"/>
    <property type="project" value="InterPro"/>
</dbReference>
<dbReference type="Proteomes" id="UP000183203">
    <property type="component" value="Unassembled WGS sequence"/>
</dbReference>
<gene>
    <name evidence="5" type="ORF">SAMN05216418_0856</name>
</gene>
<evidence type="ECO:0000259" key="4">
    <source>
        <dbReference type="Pfam" id="PF01557"/>
    </source>
</evidence>
<dbReference type="RefSeq" id="WP_058231091.1">
    <property type="nucleotide sequence ID" value="NZ_FMYG01000001.1"/>
</dbReference>
<dbReference type="SUPFAM" id="SSF56529">
    <property type="entry name" value="FAH"/>
    <property type="match status" value="1"/>
</dbReference>
<feature type="domain" description="Fumarylacetoacetase-like C-terminal" evidence="4">
    <location>
        <begin position="17"/>
        <end position="218"/>
    </location>
</feature>
<reference evidence="5 6" key="1">
    <citation type="submission" date="2016-09" db="EMBL/GenBank/DDBJ databases">
        <authorList>
            <person name="Capua I."/>
            <person name="De Benedictis P."/>
            <person name="Joannis T."/>
            <person name="Lombin L.H."/>
            <person name="Cattoli G."/>
        </authorList>
    </citation>
    <scope>NUCLEOTIDE SEQUENCE [LARGE SCALE GENOMIC DNA]</scope>
    <source>
        <strain evidence="5 6">NIO-1002</strain>
    </source>
</reference>
<dbReference type="InterPro" id="IPR005493">
    <property type="entry name" value="RraA/RraA-like"/>
</dbReference>
<evidence type="ECO:0000313" key="5">
    <source>
        <dbReference type="EMBL" id="SDB87392.1"/>
    </source>
</evidence>
<feature type="binding site" evidence="2">
    <location>
        <position position="443"/>
    </location>
    <ligand>
        <name>substrate</name>
    </ligand>
</feature>
<dbReference type="EMBL" id="FMYG01000001">
    <property type="protein sequence ID" value="SDB87392.1"/>
    <property type="molecule type" value="Genomic_DNA"/>
</dbReference>
<evidence type="ECO:0000256" key="3">
    <source>
        <dbReference type="SAM" id="MobiDB-lite"/>
    </source>
</evidence>
<feature type="compositionally biased region" description="Polar residues" evidence="3">
    <location>
        <begin position="258"/>
        <end position="268"/>
    </location>
</feature>
<dbReference type="InterPro" id="IPR036704">
    <property type="entry name" value="RraA/RraA-like_sf"/>
</dbReference>
<protein>
    <submittedName>
        <fullName evidence="5">2-keto-4-pentenoate hydratase/2-oxohepta-3-ene-1,7-dioic acid hydratase (Catechol pathway)</fullName>
    </submittedName>
</protein>
<dbReference type="Pfam" id="PF03737">
    <property type="entry name" value="RraA-like"/>
    <property type="match status" value="1"/>
</dbReference>
<dbReference type="PANTHER" id="PTHR11820:SF112">
    <property type="entry name" value="FUMARYLACETOACETATE HYDROLASE FAMILY PROTEIN (AFU_ORTHOLOGUE AFUA_1G02370)-RELATED"/>
    <property type="match status" value="1"/>
</dbReference>
<accession>A0A1G6GZE0</accession>
<dbReference type="Pfam" id="PF01557">
    <property type="entry name" value="FAA_hydrolase"/>
    <property type="match status" value="1"/>
</dbReference>
<feature type="region of interest" description="Disordered" evidence="3">
    <location>
        <begin position="242"/>
        <end position="306"/>
    </location>
</feature>
<dbReference type="NCBIfam" id="NF009399">
    <property type="entry name" value="PRK12764.1"/>
    <property type="match status" value="1"/>
</dbReference>
<keyword evidence="1 2" id="KW-0479">Metal-binding</keyword>
<dbReference type="AlphaFoldDB" id="A0A1G6GZE0"/>
<dbReference type="Gene3D" id="3.50.30.40">
    <property type="entry name" value="Ribonuclease E inhibitor RraA/RraA-like"/>
    <property type="match status" value="1"/>
</dbReference>
<dbReference type="OrthoDB" id="9805307at2"/>